<keyword evidence="3" id="KW-1185">Reference proteome</keyword>
<evidence type="ECO:0000313" key="2">
    <source>
        <dbReference type="EMBL" id="ALO50005.1"/>
    </source>
</evidence>
<evidence type="ECO:0008006" key="4">
    <source>
        <dbReference type="Google" id="ProtNLM"/>
    </source>
</evidence>
<reference evidence="3" key="1">
    <citation type="submission" date="2015-11" db="EMBL/GenBank/DDBJ databases">
        <authorList>
            <person name="Holder M.E."/>
            <person name="Ajami N.J."/>
            <person name="Petrosino J.F."/>
        </authorList>
    </citation>
    <scope>NUCLEOTIDE SEQUENCE [LARGE SCALE GENOMIC DNA]</scope>
    <source>
        <strain evidence="3">F0113</strain>
    </source>
</reference>
<proteinExistence type="predicted"/>
<dbReference type="KEGG" id="peo:AS203_11650"/>
<dbReference type="EMBL" id="CP013195">
    <property type="protein sequence ID" value="ALO50005.1"/>
    <property type="molecule type" value="Genomic_DNA"/>
</dbReference>
<protein>
    <recommendedName>
        <fullName evidence="4">Substrate import-associated zinc metallohydrolase lipoprotein</fullName>
    </recommendedName>
</protein>
<name>A0A0S2KP20_9BACT</name>
<dbReference type="Pfam" id="PF15890">
    <property type="entry name" value="Peptidase_Mx1"/>
    <property type="match status" value="1"/>
</dbReference>
<keyword evidence="1" id="KW-0732">Signal</keyword>
<gene>
    <name evidence="2" type="ORF">AS203_11650</name>
</gene>
<dbReference type="NCBIfam" id="TIGR04549">
    <property type="entry name" value="LP_HExxH_w_tonB"/>
    <property type="match status" value="1"/>
</dbReference>
<evidence type="ECO:0000313" key="3">
    <source>
        <dbReference type="Proteomes" id="UP000056252"/>
    </source>
</evidence>
<dbReference type="eggNOG" id="ENOG502ZA2M">
    <property type="taxonomic scope" value="Bacteria"/>
</dbReference>
<dbReference type="Gene3D" id="3.40.390.70">
    <property type="match status" value="1"/>
</dbReference>
<dbReference type="STRING" id="76123.AS203_11650"/>
<dbReference type="AlphaFoldDB" id="A0A0S2KP20"/>
<sequence length="301" mass="34728">MKKNLFIFTCLLGACMLLSVSCSEEKLSSESVIITDSQSPTPLDQWLERNYVGTYNIQFKYRYEDIESDMHYYTVPAKYEMAVKLANIVKYSCLEAFDEAAGIDFTRANFPKLIYLTGNWEYKNNGTYILGTAEGGKKILLAGTNFIERYMQDAESINKYYLKTVYHEFTHILNQTKPYSANFKLITGNGYVADSWSNSPYSNANYCLEHGFISAYSQHSDIEDFAEMFSIYVTNTPDQWDRWMNIAEVKKQKSAIIAKLDIVRNYMRDSWGINIDNLRDIFLRREADIVNGKVDPSDISL</sequence>
<dbReference type="InterPro" id="IPR030890">
    <property type="entry name" value="LP_HExxH_w_TonB"/>
</dbReference>
<dbReference type="RefSeq" id="WP_025064968.1">
    <property type="nucleotide sequence ID" value="NZ_CAUPOR010000001.1"/>
</dbReference>
<organism evidence="2 3">
    <name type="scientific">Hoylesella enoeca</name>
    <dbReference type="NCBI Taxonomy" id="76123"/>
    <lineage>
        <taxon>Bacteria</taxon>
        <taxon>Pseudomonadati</taxon>
        <taxon>Bacteroidota</taxon>
        <taxon>Bacteroidia</taxon>
        <taxon>Bacteroidales</taxon>
        <taxon>Prevotellaceae</taxon>
        <taxon>Hoylesella</taxon>
    </lineage>
</organism>
<dbReference type="Proteomes" id="UP000056252">
    <property type="component" value="Chromosome"/>
</dbReference>
<feature type="signal peptide" evidence="1">
    <location>
        <begin position="1"/>
        <end position="23"/>
    </location>
</feature>
<evidence type="ECO:0000256" key="1">
    <source>
        <dbReference type="SAM" id="SignalP"/>
    </source>
</evidence>
<feature type="chain" id="PRO_5006602079" description="Substrate import-associated zinc metallohydrolase lipoprotein" evidence="1">
    <location>
        <begin position="24"/>
        <end position="301"/>
    </location>
</feature>
<dbReference type="PROSITE" id="PS51257">
    <property type="entry name" value="PROKAR_LIPOPROTEIN"/>
    <property type="match status" value="1"/>
</dbReference>
<accession>A0A0S2KP20</accession>
<dbReference type="OrthoDB" id="1113652at2"/>